<dbReference type="EMBL" id="JAGIZQ010000001">
    <property type="protein sequence ID" value="KAH6650375.1"/>
    <property type="molecule type" value="Genomic_DNA"/>
</dbReference>
<dbReference type="Proteomes" id="UP000724584">
    <property type="component" value="Unassembled WGS sequence"/>
</dbReference>
<evidence type="ECO:0000313" key="2">
    <source>
        <dbReference type="Proteomes" id="UP000724584"/>
    </source>
</evidence>
<organism evidence="1 2">
    <name type="scientific">Chaetomium tenue</name>
    <dbReference type="NCBI Taxonomy" id="1854479"/>
    <lineage>
        <taxon>Eukaryota</taxon>
        <taxon>Fungi</taxon>
        <taxon>Dikarya</taxon>
        <taxon>Ascomycota</taxon>
        <taxon>Pezizomycotina</taxon>
        <taxon>Sordariomycetes</taxon>
        <taxon>Sordariomycetidae</taxon>
        <taxon>Sordariales</taxon>
        <taxon>Chaetomiaceae</taxon>
        <taxon>Chaetomium</taxon>
    </lineage>
</organism>
<proteinExistence type="predicted"/>
<comment type="caution">
    <text evidence="1">The sequence shown here is derived from an EMBL/GenBank/DDBJ whole genome shotgun (WGS) entry which is preliminary data.</text>
</comment>
<protein>
    <submittedName>
        <fullName evidence="1">Uncharacterized protein</fullName>
    </submittedName>
</protein>
<gene>
    <name evidence="1" type="ORF">F5144DRAFT_481482</name>
</gene>
<sequence length="717" mass="77802">MEYTRYSSQPATIDLVRADLAETWAIDGFETESPRRSPSISRVSDMLDLEYISTPSSPTSKATKRDPLPDILGDFLELSPIRRKRRSASQERTGISSPKSSNSPGETQPQHPKTSKRKNPNQSTTAAELPVKSSGPKSRKTTTASDAKKEPAKASKQVKVIPTLPARTKAKKKTSGDDLFELSDVTDTESEPRPKKRQAKQPSPKGRQPPPQRKARIIEKRVSSPTTQNNKPRPGPKKPLSHDAPQKRKAKAGPAKTDTTPHADQEEAPDAPDCRDDEAVPTIAGSAPSEHLRKGDPAFDFKGRDSPNNAPSPEPQKHLPDSVGGSDLLPPTPLKHQDVISLSNESADAGAHRVVVGSNSPMFMERAEENTIAEDAPGTAIMINTGPSSEQQSPKQLSVDHGHLGSTPPPSFQLHAPGYNHQGIEHSLPARIQEAFFSDEQLAAPSSSPAPALPSNAEECSRPQDVWKQVVDDDSPPAILHRIVTLLHRSLKPREEVVRDISEDYKANALNLLNNLSARHGQEKKTILTALRKASNAAFAIFSGAGQDMATLISKLRDMDVTHTADTIRRPVLAEKLDSVVTLCQARLGPAGDDVLNESENGLDGLAETYRLKLTEAARQSDDQSPGTSGKVELRVDEFMRQCLDGKPKRIPSPAAKKPERPARNADEALEVLLDGIINTFQKSRDGGNLDRAVENIANVVSEDSDMADIASMDFIA</sequence>
<accession>A0ACB7PPV2</accession>
<reference evidence="1 2" key="1">
    <citation type="journal article" date="2021" name="Nat. Commun.">
        <title>Genetic determinants of endophytism in the Arabidopsis root mycobiome.</title>
        <authorList>
            <person name="Mesny F."/>
            <person name="Miyauchi S."/>
            <person name="Thiergart T."/>
            <person name="Pickel B."/>
            <person name="Atanasova L."/>
            <person name="Karlsson M."/>
            <person name="Huettel B."/>
            <person name="Barry K.W."/>
            <person name="Haridas S."/>
            <person name="Chen C."/>
            <person name="Bauer D."/>
            <person name="Andreopoulos W."/>
            <person name="Pangilinan J."/>
            <person name="LaButti K."/>
            <person name="Riley R."/>
            <person name="Lipzen A."/>
            <person name="Clum A."/>
            <person name="Drula E."/>
            <person name="Henrissat B."/>
            <person name="Kohler A."/>
            <person name="Grigoriev I.V."/>
            <person name="Martin F.M."/>
            <person name="Hacquard S."/>
        </authorList>
    </citation>
    <scope>NUCLEOTIDE SEQUENCE [LARGE SCALE GENOMIC DNA]</scope>
    <source>
        <strain evidence="1 2">MPI-SDFR-AT-0079</strain>
    </source>
</reference>
<name>A0ACB7PPV2_9PEZI</name>
<evidence type="ECO:0000313" key="1">
    <source>
        <dbReference type="EMBL" id="KAH6650375.1"/>
    </source>
</evidence>
<keyword evidence="2" id="KW-1185">Reference proteome</keyword>